<evidence type="ECO:0000256" key="4">
    <source>
        <dbReference type="ARBA" id="ARBA00022840"/>
    </source>
</evidence>
<evidence type="ECO:0000256" key="2">
    <source>
        <dbReference type="ARBA" id="ARBA00022448"/>
    </source>
</evidence>
<dbReference type="CDD" id="cd03294">
    <property type="entry name" value="ABC_Pro_Gly_Betaine"/>
    <property type="match status" value="1"/>
</dbReference>
<reference evidence="7 8" key="1">
    <citation type="submission" date="2021-02" db="EMBL/GenBank/DDBJ databases">
        <title>The genome of Marinomonas foliarum JZW.</title>
        <authorList>
            <person name="Sun M."/>
        </authorList>
    </citation>
    <scope>NUCLEOTIDE SEQUENCE [LARGE SCALE GENOMIC DNA]</scope>
    <source>
        <strain evidence="7 8">JZW</strain>
    </source>
</reference>
<dbReference type="SUPFAM" id="SSF52540">
    <property type="entry name" value="P-loop containing nucleoside triphosphate hydrolases"/>
    <property type="match status" value="1"/>
</dbReference>
<feature type="domain" description="ABC transporter" evidence="6">
    <location>
        <begin position="33"/>
        <end position="269"/>
    </location>
</feature>
<keyword evidence="5" id="KW-1003">Cell membrane</keyword>
<evidence type="ECO:0000313" key="7">
    <source>
        <dbReference type="EMBL" id="QRV24937.1"/>
    </source>
</evidence>
<dbReference type="Gene3D" id="3.40.50.300">
    <property type="entry name" value="P-loop containing nucleotide triphosphate hydrolases"/>
    <property type="match status" value="1"/>
</dbReference>
<dbReference type="InterPro" id="IPR003593">
    <property type="entry name" value="AAA+_ATPase"/>
</dbReference>
<keyword evidence="8" id="KW-1185">Reference proteome</keyword>
<dbReference type="SMART" id="SM00382">
    <property type="entry name" value="AAA"/>
    <property type="match status" value="1"/>
</dbReference>
<keyword evidence="3 5" id="KW-0547">Nucleotide-binding</keyword>
<comment type="similarity">
    <text evidence="1 5">Belongs to the ABC transporter superfamily.</text>
</comment>
<dbReference type="InterPro" id="IPR027417">
    <property type="entry name" value="P-loop_NTPase"/>
</dbReference>
<dbReference type="InterPro" id="IPR005892">
    <property type="entry name" value="Gly-betaine_transp_ATP-bd"/>
</dbReference>
<dbReference type="EC" id="7.6.2.9" evidence="5"/>
<dbReference type="Pfam" id="PF00005">
    <property type="entry name" value="ABC_tran"/>
    <property type="match status" value="1"/>
</dbReference>
<comment type="subcellular location">
    <subcellularLocation>
        <location evidence="5">Cell inner membrane</location>
        <topology evidence="5">Peripheral membrane protein</topology>
    </subcellularLocation>
</comment>
<dbReference type="EMBL" id="CP070273">
    <property type="protein sequence ID" value="QRV24937.1"/>
    <property type="molecule type" value="Genomic_DNA"/>
</dbReference>
<dbReference type="PANTHER" id="PTHR43869:SF1">
    <property type="entry name" value="GLYCINE BETAINE_PROLINE BETAINE TRANSPORT SYSTEM ATP-BINDING PROTEIN PROV"/>
    <property type="match status" value="1"/>
</dbReference>
<organism evidence="7 8">
    <name type="scientific">Marinomonas foliarum</name>
    <dbReference type="NCBI Taxonomy" id="491950"/>
    <lineage>
        <taxon>Bacteria</taxon>
        <taxon>Pseudomonadati</taxon>
        <taxon>Pseudomonadota</taxon>
        <taxon>Gammaproteobacteria</taxon>
        <taxon>Oceanospirillales</taxon>
        <taxon>Oceanospirillaceae</taxon>
        <taxon>Marinomonas</taxon>
    </lineage>
</organism>
<sequence length="395" mass="43815">MDNNVRPIIEIKSLTQIFGSNPIKVLAKVNDGMSKSDVLAKTGHTVGLRDINLSVNRGEIFVIMGLSGSGKSTLIRHFNRLIDPTAGKIKVEGEDILTLSPKELVAFRRHKMSMVFQHFGLLPHRSVLDNVGYGLSVQGEKPNIWKNKAKEWLEVVGLEGYEDQYPSQLSGGQQQRVGLARALCTDADILLMDEAFSALDPLIRYEMQTQLIALQGKLQKTIIFITHDLDEALRLGDRIAVLKDGEMIQVGTPEDIILNPADDYVRDFAKDVNRAKALKVKHIMDRSKNKIIDCDSVEGLNDAFKKHDALVWIKNNQLQGVVSKNRLAAYQAGRIDSPLLHQTSVKEKDYLQTVLPTALLTDHHLLPVLDSDNQVIGCLSNDAIAEVLSPSFDAA</sequence>
<gene>
    <name evidence="7" type="ORF">JSY38_05215</name>
</gene>
<dbReference type="NCBIfam" id="TIGR01186">
    <property type="entry name" value="proV"/>
    <property type="match status" value="1"/>
</dbReference>
<name>A0ABX7IRG2_9GAMM</name>
<protein>
    <recommendedName>
        <fullName evidence="5">Quaternary amine transport ATP-binding protein</fullName>
        <ecNumber evidence="5">7.6.2.9</ecNumber>
    </recommendedName>
</protein>
<comment type="catalytic activity">
    <reaction evidence="5">
        <text>a quaternary ammonium(out) + ATP + H2O = a quaternary ammonium(in) + ADP + phosphate + H(+)</text>
        <dbReference type="Rhea" id="RHEA:11036"/>
        <dbReference type="ChEBI" id="CHEBI:15377"/>
        <dbReference type="ChEBI" id="CHEBI:15378"/>
        <dbReference type="ChEBI" id="CHEBI:30616"/>
        <dbReference type="ChEBI" id="CHEBI:35267"/>
        <dbReference type="ChEBI" id="CHEBI:43474"/>
        <dbReference type="ChEBI" id="CHEBI:456216"/>
    </reaction>
</comment>
<keyword evidence="5" id="KW-0472">Membrane</keyword>
<dbReference type="PROSITE" id="PS50893">
    <property type="entry name" value="ABC_TRANSPORTER_2"/>
    <property type="match status" value="1"/>
</dbReference>
<dbReference type="PANTHER" id="PTHR43869">
    <property type="entry name" value="GLYCINE BETAINE/PROLINE BETAINE TRANSPORT SYSTEM ATP-BINDING PROTEIN PROV"/>
    <property type="match status" value="1"/>
</dbReference>
<dbReference type="SUPFAM" id="SSF54631">
    <property type="entry name" value="CBS-domain pair"/>
    <property type="match status" value="1"/>
</dbReference>
<dbReference type="InterPro" id="IPR017871">
    <property type="entry name" value="ABC_transporter-like_CS"/>
</dbReference>
<evidence type="ECO:0000256" key="1">
    <source>
        <dbReference type="ARBA" id="ARBA00005417"/>
    </source>
</evidence>
<keyword evidence="4 5" id="KW-0067">ATP-binding</keyword>
<keyword evidence="5" id="KW-0997">Cell inner membrane</keyword>
<dbReference type="InterPro" id="IPR046342">
    <property type="entry name" value="CBS_dom_sf"/>
</dbReference>
<dbReference type="PROSITE" id="PS00211">
    <property type="entry name" value="ABC_TRANSPORTER_1"/>
    <property type="match status" value="1"/>
</dbReference>
<comment type="subunit">
    <text evidence="5">The complex is probably composed of two ATP-binding proteins, two transmembrane proteins and a solute-binding protein.</text>
</comment>
<dbReference type="InterPro" id="IPR003439">
    <property type="entry name" value="ABC_transporter-like_ATP-bd"/>
</dbReference>
<proteinExistence type="inferred from homology"/>
<keyword evidence="2 5" id="KW-0813">Transport</keyword>
<dbReference type="GO" id="GO:0005524">
    <property type="term" value="F:ATP binding"/>
    <property type="evidence" value="ECO:0007669"/>
    <property type="project" value="UniProtKB-KW"/>
</dbReference>
<dbReference type="Proteomes" id="UP000644167">
    <property type="component" value="Chromosome"/>
</dbReference>
<evidence type="ECO:0000256" key="5">
    <source>
        <dbReference type="RuleBase" id="RU369116"/>
    </source>
</evidence>
<evidence type="ECO:0000259" key="6">
    <source>
        <dbReference type="PROSITE" id="PS50893"/>
    </source>
</evidence>
<accession>A0ABX7IRG2</accession>
<dbReference type="InterPro" id="IPR051921">
    <property type="entry name" value="ABC_osmolyte_uptake_ATP-bind"/>
</dbReference>
<evidence type="ECO:0000256" key="3">
    <source>
        <dbReference type="ARBA" id="ARBA00022741"/>
    </source>
</evidence>
<dbReference type="RefSeq" id="WP_205115672.1">
    <property type="nucleotide sequence ID" value="NZ_CP070273.1"/>
</dbReference>
<evidence type="ECO:0000313" key="8">
    <source>
        <dbReference type="Proteomes" id="UP000644167"/>
    </source>
</evidence>